<organism evidence="2 3">
    <name type="scientific">Candida viswanathii</name>
    <dbReference type="NCBI Taxonomy" id="5486"/>
    <lineage>
        <taxon>Eukaryota</taxon>
        <taxon>Fungi</taxon>
        <taxon>Dikarya</taxon>
        <taxon>Ascomycota</taxon>
        <taxon>Saccharomycotina</taxon>
        <taxon>Pichiomycetes</taxon>
        <taxon>Debaryomycetaceae</taxon>
        <taxon>Candida/Lodderomyces clade</taxon>
        <taxon>Candida</taxon>
    </lineage>
</organism>
<sequence length="235" mass="25703">MSTSDKVLEGSSGSKAADTKIRAATNRRSPSSAGSESGDLHNLLTPVDSDSTDRASSTATDHIPTLLSAIANEQYVTEASVLGDDFPMVFKDARKSIHRVSNEEGHHSASIASYHPYTHELEDHLEKILNPFDIDEQLGFTAGDFDGQCDMDYGAPEYEEDTASAIVSSSEFICDSPELEVSTPVTSRGSLGLHLPSILSFMTDSRKGVKNPRRKRGVKSLFKHHWRRLGARHDQ</sequence>
<comment type="caution">
    <text evidence="2">The sequence shown here is derived from an EMBL/GenBank/DDBJ whole genome shotgun (WGS) entry which is preliminary data.</text>
</comment>
<evidence type="ECO:0000256" key="1">
    <source>
        <dbReference type="SAM" id="MobiDB-lite"/>
    </source>
</evidence>
<dbReference type="AlphaFoldDB" id="A0A367Y5Q1"/>
<feature type="region of interest" description="Disordered" evidence="1">
    <location>
        <begin position="1"/>
        <end position="58"/>
    </location>
</feature>
<evidence type="ECO:0000313" key="3">
    <source>
        <dbReference type="Proteomes" id="UP000253472"/>
    </source>
</evidence>
<keyword evidence="3" id="KW-1185">Reference proteome</keyword>
<dbReference type="Proteomes" id="UP000253472">
    <property type="component" value="Unassembled WGS sequence"/>
</dbReference>
<gene>
    <name evidence="2" type="ORF">Cantr_07995</name>
</gene>
<evidence type="ECO:0000313" key="2">
    <source>
        <dbReference type="EMBL" id="RCK60949.1"/>
    </source>
</evidence>
<protein>
    <submittedName>
        <fullName evidence="2">Uncharacterized protein</fullName>
    </submittedName>
</protein>
<reference evidence="2 3" key="1">
    <citation type="submission" date="2018-06" db="EMBL/GenBank/DDBJ databases">
        <title>Whole genome sequencing of Candida tropicalis (genome annotated by CSBL at Korea University).</title>
        <authorList>
            <person name="Ahn J."/>
        </authorList>
    </citation>
    <scope>NUCLEOTIDE SEQUENCE [LARGE SCALE GENOMIC DNA]</scope>
    <source>
        <strain evidence="2 3">ATCC 20962</strain>
    </source>
</reference>
<feature type="compositionally biased region" description="Polar residues" evidence="1">
    <location>
        <begin position="26"/>
        <end position="35"/>
    </location>
</feature>
<name>A0A367Y5Q1_9ASCO</name>
<proteinExistence type="predicted"/>
<accession>A0A367Y5Q1</accession>
<dbReference type="EMBL" id="QLNQ01000026">
    <property type="protein sequence ID" value="RCK60949.1"/>
    <property type="molecule type" value="Genomic_DNA"/>
</dbReference>